<dbReference type="FunFam" id="2.20.25.80:FF:000003">
    <property type="entry name" value="WRKY transcription factor 57"/>
    <property type="match status" value="1"/>
</dbReference>
<name>A0AAP0E8I3_9MAGN</name>
<dbReference type="EMBL" id="JBBNAF010000013">
    <property type="protein sequence ID" value="KAK9086252.1"/>
    <property type="molecule type" value="Genomic_DNA"/>
</dbReference>
<dbReference type="AlphaFoldDB" id="A0AAP0E8I3"/>
<dbReference type="PROSITE" id="PS50811">
    <property type="entry name" value="WRKY"/>
    <property type="match status" value="1"/>
</dbReference>
<dbReference type="InterPro" id="IPR017396">
    <property type="entry name" value="TF_WRKY_IIc"/>
</dbReference>
<evidence type="ECO:0000256" key="1">
    <source>
        <dbReference type="ARBA" id="ARBA00004123"/>
    </source>
</evidence>
<accession>A0AAP0E8I3</accession>
<keyword evidence="10" id="KW-1185">Reference proteome</keyword>
<evidence type="ECO:0000256" key="5">
    <source>
        <dbReference type="ARBA" id="ARBA00023163"/>
    </source>
</evidence>
<feature type="compositionally biased region" description="Low complexity" evidence="7">
    <location>
        <begin position="93"/>
        <end position="115"/>
    </location>
</feature>
<evidence type="ECO:0000256" key="7">
    <source>
        <dbReference type="SAM" id="MobiDB-lite"/>
    </source>
</evidence>
<proteinExistence type="inferred from homology"/>
<dbReference type="Proteomes" id="UP001420932">
    <property type="component" value="Unassembled WGS sequence"/>
</dbReference>
<dbReference type="PIRSF" id="PIRSF038130">
    <property type="entry name" value="TF_WRKY_IIc"/>
    <property type="match status" value="1"/>
</dbReference>
<feature type="domain" description="WRKY" evidence="8">
    <location>
        <begin position="166"/>
        <end position="231"/>
    </location>
</feature>
<reference evidence="9 10" key="1">
    <citation type="submission" date="2024-01" db="EMBL/GenBank/DDBJ databases">
        <title>Genome assemblies of Stephania.</title>
        <authorList>
            <person name="Yang L."/>
        </authorList>
    </citation>
    <scope>NUCLEOTIDE SEQUENCE [LARGE SCALE GENOMIC DNA]</scope>
    <source>
        <strain evidence="9">YNDBR</strain>
        <tissue evidence="9">Leaf</tissue>
    </source>
</reference>
<keyword evidence="5" id="KW-0804">Transcription</keyword>
<evidence type="ECO:0000256" key="4">
    <source>
        <dbReference type="ARBA" id="ARBA00023125"/>
    </source>
</evidence>
<dbReference type="GO" id="GO:0043565">
    <property type="term" value="F:sequence-specific DNA binding"/>
    <property type="evidence" value="ECO:0007669"/>
    <property type="project" value="InterPro"/>
</dbReference>
<dbReference type="PANTHER" id="PTHR31221:SF378">
    <property type="entry name" value="WRKY TRANSCRIPTION FACTOR 23-RELATED"/>
    <property type="match status" value="1"/>
</dbReference>
<dbReference type="SUPFAM" id="SSF118290">
    <property type="entry name" value="WRKY DNA-binding domain"/>
    <property type="match status" value="1"/>
</dbReference>
<gene>
    <name evidence="9" type="ORF">Syun_028646</name>
</gene>
<dbReference type="Pfam" id="PF03106">
    <property type="entry name" value="WRKY"/>
    <property type="match status" value="1"/>
</dbReference>
<evidence type="ECO:0000256" key="2">
    <source>
        <dbReference type="ARBA" id="ARBA00008964"/>
    </source>
</evidence>
<evidence type="ECO:0000256" key="3">
    <source>
        <dbReference type="ARBA" id="ARBA00023015"/>
    </source>
</evidence>
<feature type="region of interest" description="Disordered" evidence="7">
    <location>
        <begin position="89"/>
        <end position="159"/>
    </location>
</feature>
<dbReference type="InterPro" id="IPR003657">
    <property type="entry name" value="WRKY_dom"/>
</dbReference>
<comment type="subcellular location">
    <subcellularLocation>
        <location evidence="1">Nucleus</location>
    </subcellularLocation>
</comment>
<evidence type="ECO:0000313" key="9">
    <source>
        <dbReference type="EMBL" id="KAK9086252.1"/>
    </source>
</evidence>
<feature type="compositionally biased region" description="Basic residues" evidence="7">
    <location>
        <begin position="143"/>
        <end position="153"/>
    </location>
</feature>
<organism evidence="9 10">
    <name type="scientific">Stephania yunnanensis</name>
    <dbReference type="NCBI Taxonomy" id="152371"/>
    <lineage>
        <taxon>Eukaryota</taxon>
        <taxon>Viridiplantae</taxon>
        <taxon>Streptophyta</taxon>
        <taxon>Embryophyta</taxon>
        <taxon>Tracheophyta</taxon>
        <taxon>Spermatophyta</taxon>
        <taxon>Magnoliopsida</taxon>
        <taxon>Ranunculales</taxon>
        <taxon>Menispermaceae</taxon>
        <taxon>Menispermoideae</taxon>
        <taxon>Cissampelideae</taxon>
        <taxon>Stephania</taxon>
    </lineage>
</organism>
<dbReference type="GO" id="GO:0003700">
    <property type="term" value="F:DNA-binding transcription factor activity"/>
    <property type="evidence" value="ECO:0007669"/>
    <property type="project" value="InterPro"/>
</dbReference>
<dbReference type="InterPro" id="IPR036576">
    <property type="entry name" value="WRKY_dom_sf"/>
</dbReference>
<dbReference type="PANTHER" id="PTHR31221">
    <property type="entry name" value="WRKY TRANSCRIPTION FACTOR PROTEIN 1-RELATED"/>
    <property type="match status" value="1"/>
</dbReference>
<protein>
    <recommendedName>
        <fullName evidence="8">WRKY domain-containing protein</fullName>
    </recommendedName>
</protein>
<dbReference type="Gene3D" id="2.20.25.80">
    <property type="entry name" value="WRKY domain"/>
    <property type="match status" value="1"/>
</dbReference>
<evidence type="ECO:0000313" key="10">
    <source>
        <dbReference type="Proteomes" id="UP001420932"/>
    </source>
</evidence>
<dbReference type="SMART" id="SM00774">
    <property type="entry name" value="WRKY"/>
    <property type="match status" value="1"/>
</dbReference>
<keyword evidence="6" id="KW-0539">Nucleus</keyword>
<dbReference type="InterPro" id="IPR044810">
    <property type="entry name" value="WRKY_plant"/>
</dbReference>
<sequence length="357" mass="39032">MENSSISSLVSSSDHHGYVNYSLSSMLDVFSNSSSSEAERSASLGFLDLLGIQDFSTPCSIFDLLQPPPTAAAADDPPPHVGVVAESTSEVLNNPPATPNSSSISSSSNEAATAANHDHDEQVIDKGGLLVDEDEDEQDKTKQKLKAKKKNQKRQREPRFAFMTKSDVDHLEDGYRWRKYGQKAVKNSPYPRSYYRCTSATCGVKKRVERSCDDPTIVVTTYEGQHTHQSPVMPRGGVSAAIMLDSAGYGGAFNMPLTQMAYQQQVPSPSQLHYLHSLAPQVPCLNFSPSTTTTNSSTGTSTSSISVPGLVFHEQNQHQQRRFMSTTTASFLRDHGLLQDIVPSTLDVLKEEEDPEI</sequence>
<keyword evidence="3" id="KW-0805">Transcription regulation</keyword>
<comment type="caution">
    <text evidence="9">The sequence shown here is derived from an EMBL/GenBank/DDBJ whole genome shotgun (WGS) entry which is preliminary data.</text>
</comment>
<evidence type="ECO:0000256" key="6">
    <source>
        <dbReference type="ARBA" id="ARBA00023242"/>
    </source>
</evidence>
<evidence type="ECO:0000259" key="8">
    <source>
        <dbReference type="PROSITE" id="PS50811"/>
    </source>
</evidence>
<keyword evidence="4" id="KW-0238">DNA-binding</keyword>
<dbReference type="GO" id="GO:0005634">
    <property type="term" value="C:nucleus"/>
    <property type="evidence" value="ECO:0007669"/>
    <property type="project" value="UniProtKB-SubCell"/>
</dbReference>
<comment type="similarity">
    <text evidence="2">Belongs to the WRKY group II-c family.</text>
</comment>